<organism evidence="2 3">
    <name type="scientific">Kutzneria viridogrisea</name>
    <dbReference type="NCBI Taxonomy" id="47990"/>
    <lineage>
        <taxon>Bacteria</taxon>
        <taxon>Bacillati</taxon>
        <taxon>Actinomycetota</taxon>
        <taxon>Actinomycetes</taxon>
        <taxon>Pseudonocardiales</taxon>
        <taxon>Pseudonocardiaceae</taxon>
        <taxon>Kutzneria</taxon>
    </lineage>
</organism>
<keyword evidence="1" id="KW-0732">Signal</keyword>
<gene>
    <name evidence="2" type="ORF">BC739_005153</name>
</gene>
<evidence type="ECO:0000256" key="1">
    <source>
        <dbReference type="SAM" id="SignalP"/>
    </source>
</evidence>
<keyword evidence="3" id="KW-1185">Reference proteome</keyword>
<accession>A0ABR6BMR7</accession>
<name>A0ABR6BMR7_9PSEU</name>
<evidence type="ECO:0000313" key="2">
    <source>
        <dbReference type="EMBL" id="MBA8927936.1"/>
    </source>
</evidence>
<dbReference type="Proteomes" id="UP000517916">
    <property type="component" value="Unassembled WGS sequence"/>
</dbReference>
<comment type="caution">
    <text evidence="2">The sequence shown here is derived from an EMBL/GenBank/DDBJ whole genome shotgun (WGS) entry which is preliminary data.</text>
</comment>
<dbReference type="RefSeq" id="WP_318296578.1">
    <property type="nucleotide sequence ID" value="NZ_BAAABQ010000023.1"/>
</dbReference>
<evidence type="ECO:0008006" key="4">
    <source>
        <dbReference type="Google" id="ProtNLM"/>
    </source>
</evidence>
<dbReference type="EMBL" id="JACJID010000004">
    <property type="protein sequence ID" value="MBA8927936.1"/>
    <property type="molecule type" value="Genomic_DNA"/>
</dbReference>
<evidence type="ECO:0000313" key="3">
    <source>
        <dbReference type="Proteomes" id="UP000517916"/>
    </source>
</evidence>
<sequence>MRLTREGMPRRAVLPLMAAVPASLAASGTALASSRSPRRDLCEPMSTTDADWQPVVDVLGRKGTLSPDRTVYRIPLPRNDLTVTSHGVVIKAGFALGGYATWAMYEDMVLLMGDLVVTEPELQAVTDALQAHGVAQTAVHKHLLEHSPNLWWTHIHAMGDPRALARGLKAALDVTGTPPLGPPGPPRPIDLDTESIDSALGRKGTNDGGIYKFGIGRAETIVEDDYHLPVALGLSTALNFQPLGEGRAAINGDFVMVRKEIQHVIQALRAGGISIIELHNHGLGERPRLFYMHFWAVGDGVTLAHALRPAVDACNLVPPAR</sequence>
<feature type="signal peptide" evidence="1">
    <location>
        <begin position="1"/>
        <end position="32"/>
    </location>
</feature>
<feature type="chain" id="PRO_5046229300" description="DUF1259 domain-containing protein" evidence="1">
    <location>
        <begin position="33"/>
        <end position="321"/>
    </location>
</feature>
<reference evidence="2 3" key="1">
    <citation type="submission" date="2020-08" db="EMBL/GenBank/DDBJ databases">
        <title>Genomic Encyclopedia of Archaeal and Bacterial Type Strains, Phase II (KMG-II): from individual species to whole genera.</title>
        <authorList>
            <person name="Goeker M."/>
        </authorList>
    </citation>
    <scope>NUCLEOTIDE SEQUENCE [LARGE SCALE GENOMIC DNA]</scope>
    <source>
        <strain evidence="2 3">DSM 43850</strain>
    </source>
</reference>
<protein>
    <recommendedName>
        <fullName evidence="4">DUF1259 domain-containing protein</fullName>
    </recommendedName>
</protein>
<proteinExistence type="predicted"/>
<dbReference type="InterPro" id="IPR011094">
    <property type="entry name" value="Uncharacterised_LppY/LpqO"/>
</dbReference>
<dbReference type="Pfam" id="PF07485">
    <property type="entry name" value="DUF1529"/>
    <property type="match status" value="2"/>
</dbReference>